<sequence>MMRHLMALSLAVPSIASSFLASSSFVQQRQLDTPSFKNFRPTVFAIPTGGSSSESKNSPPLDEDSAIVDPSVAAASPVFETAVPPPPPPPLVDDKDTTTTPATSSMMGPNATTPGALRRTFANLPWHRLPNILTYIRCLAIPALVALFYLPNQGHGSSIACGILFGFASFTDWLDGYLARRWDITSTFGAFLDPVADKLMVSTSLILLAGRYGKVVAIPSLIILAREIAVSALREWMAQRGERDVVKVGMQGKVKTALTMLALTLLLFVPASDVASPKFLSALYQPSLILLYLCAVVTVTSGSVYFKAAGPALLGK</sequence>
<dbReference type="NCBIfam" id="TIGR00560">
    <property type="entry name" value="pgsA"/>
    <property type="match status" value="1"/>
</dbReference>
<dbReference type="GO" id="GO:0046474">
    <property type="term" value="P:glycerophospholipid biosynthetic process"/>
    <property type="evidence" value="ECO:0007669"/>
    <property type="project" value="TreeGrafter"/>
</dbReference>
<evidence type="ECO:0000256" key="1">
    <source>
        <dbReference type="RuleBase" id="RU003750"/>
    </source>
</evidence>
<feature type="transmembrane region" description="Helical" evidence="3">
    <location>
        <begin position="254"/>
        <end position="271"/>
    </location>
</feature>
<evidence type="ECO:0000313" key="5">
    <source>
        <dbReference type="EMBL" id="KAG7349460.1"/>
    </source>
</evidence>
<gene>
    <name evidence="5" type="ORF">IV203_012057</name>
</gene>
<dbReference type="InterPro" id="IPR048254">
    <property type="entry name" value="CDP_ALCOHOL_P_TRANSF_CS"/>
</dbReference>
<keyword evidence="6" id="KW-1185">Reference proteome</keyword>
<keyword evidence="1" id="KW-0808">Transferase</keyword>
<name>A0A9K3KT89_9STRA</name>
<dbReference type="PROSITE" id="PS00379">
    <property type="entry name" value="CDP_ALCOHOL_P_TRANSF"/>
    <property type="match status" value="1"/>
</dbReference>
<feature type="signal peptide" evidence="4">
    <location>
        <begin position="1"/>
        <end position="16"/>
    </location>
</feature>
<keyword evidence="4" id="KW-0732">Signal</keyword>
<organism evidence="5 6">
    <name type="scientific">Nitzschia inconspicua</name>
    <dbReference type="NCBI Taxonomy" id="303405"/>
    <lineage>
        <taxon>Eukaryota</taxon>
        <taxon>Sar</taxon>
        <taxon>Stramenopiles</taxon>
        <taxon>Ochrophyta</taxon>
        <taxon>Bacillariophyta</taxon>
        <taxon>Bacillariophyceae</taxon>
        <taxon>Bacillariophycidae</taxon>
        <taxon>Bacillariales</taxon>
        <taxon>Bacillariaceae</taxon>
        <taxon>Nitzschia</taxon>
    </lineage>
</organism>
<protein>
    <submittedName>
        <fullName evidence="5">CDP-alcohol phosphatidyltransferase-domain containing protein</fullName>
    </submittedName>
</protein>
<feature type="transmembrane region" description="Helical" evidence="3">
    <location>
        <begin position="132"/>
        <end position="150"/>
    </location>
</feature>
<feature type="region of interest" description="Disordered" evidence="2">
    <location>
        <begin position="78"/>
        <end position="111"/>
    </location>
</feature>
<keyword evidence="3" id="KW-0812">Transmembrane</keyword>
<evidence type="ECO:0000256" key="3">
    <source>
        <dbReference type="SAM" id="Phobius"/>
    </source>
</evidence>
<dbReference type="AlphaFoldDB" id="A0A9K3KT89"/>
<evidence type="ECO:0000256" key="2">
    <source>
        <dbReference type="SAM" id="MobiDB-lite"/>
    </source>
</evidence>
<accession>A0A9K3KT89</accession>
<feature type="compositionally biased region" description="Polar residues" evidence="2">
    <location>
        <begin position="102"/>
        <end position="111"/>
    </location>
</feature>
<dbReference type="EMBL" id="JAGRRH010000019">
    <property type="protein sequence ID" value="KAG7349460.1"/>
    <property type="molecule type" value="Genomic_DNA"/>
</dbReference>
<dbReference type="InterPro" id="IPR000462">
    <property type="entry name" value="CDP-OH_P_trans"/>
</dbReference>
<dbReference type="PANTHER" id="PTHR14269:SF62">
    <property type="entry name" value="CDP-DIACYLGLYCEROL--GLYCEROL-3-PHOSPHATE 3-PHOSPHATIDYLTRANSFERASE 1, CHLOROPLASTIC"/>
    <property type="match status" value="1"/>
</dbReference>
<comment type="similarity">
    <text evidence="1">Belongs to the CDP-alcohol phosphatidyltransferase class-I family.</text>
</comment>
<dbReference type="OrthoDB" id="10020554at2759"/>
<dbReference type="PANTHER" id="PTHR14269">
    <property type="entry name" value="CDP-DIACYLGLYCEROL--GLYCEROL-3-PHOSPHATE 3-PHOSPHATIDYLTRANSFERASE-RELATED"/>
    <property type="match status" value="1"/>
</dbReference>
<feature type="chain" id="PRO_5039904754" evidence="4">
    <location>
        <begin position="17"/>
        <end position="316"/>
    </location>
</feature>
<dbReference type="Proteomes" id="UP000693970">
    <property type="component" value="Unassembled WGS sequence"/>
</dbReference>
<reference evidence="5" key="2">
    <citation type="submission" date="2021-04" db="EMBL/GenBank/DDBJ databases">
        <authorList>
            <person name="Podell S."/>
        </authorList>
    </citation>
    <scope>NUCLEOTIDE SEQUENCE</scope>
    <source>
        <strain evidence="5">Hildebrandi</strain>
    </source>
</reference>
<evidence type="ECO:0000256" key="4">
    <source>
        <dbReference type="SAM" id="SignalP"/>
    </source>
</evidence>
<comment type="caution">
    <text evidence="5">The sequence shown here is derived from an EMBL/GenBank/DDBJ whole genome shotgun (WGS) entry which is preliminary data.</text>
</comment>
<proteinExistence type="inferred from homology"/>
<keyword evidence="3" id="KW-1133">Transmembrane helix</keyword>
<feature type="transmembrane region" description="Helical" evidence="3">
    <location>
        <begin position="157"/>
        <end position="174"/>
    </location>
</feature>
<dbReference type="InterPro" id="IPR050324">
    <property type="entry name" value="CDP-alcohol_PTase-I"/>
</dbReference>
<reference evidence="5" key="1">
    <citation type="journal article" date="2021" name="Sci. Rep.">
        <title>Diploid genomic architecture of Nitzschia inconspicua, an elite biomass production diatom.</title>
        <authorList>
            <person name="Oliver A."/>
            <person name="Podell S."/>
            <person name="Pinowska A."/>
            <person name="Traller J.C."/>
            <person name="Smith S.R."/>
            <person name="McClure R."/>
            <person name="Beliaev A."/>
            <person name="Bohutskyi P."/>
            <person name="Hill E.A."/>
            <person name="Rabines A."/>
            <person name="Zheng H."/>
            <person name="Allen L.Z."/>
            <person name="Kuo A."/>
            <person name="Grigoriev I.V."/>
            <person name="Allen A.E."/>
            <person name="Hazlebeck D."/>
            <person name="Allen E.E."/>
        </authorList>
    </citation>
    <scope>NUCLEOTIDE SEQUENCE</scope>
    <source>
        <strain evidence="5">Hildebrandi</strain>
    </source>
</reference>
<feature type="transmembrane region" description="Helical" evidence="3">
    <location>
        <begin position="283"/>
        <end position="306"/>
    </location>
</feature>
<evidence type="ECO:0000313" key="6">
    <source>
        <dbReference type="Proteomes" id="UP000693970"/>
    </source>
</evidence>
<dbReference type="GO" id="GO:0008444">
    <property type="term" value="F:CDP-diacylglycerol-glycerol-3-phosphate 3-phosphatidyltransferase activity"/>
    <property type="evidence" value="ECO:0007669"/>
    <property type="project" value="InterPro"/>
</dbReference>
<dbReference type="Pfam" id="PF01066">
    <property type="entry name" value="CDP-OH_P_transf"/>
    <property type="match status" value="1"/>
</dbReference>
<dbReference type="GO" id="GO:0016020">
    <property type="term" value="C:membrane"/>
    <property type="evidence" value="ECO:0007669"/>
    <property type="project" value="InterPro"/>
</dbReference>
<keyword evidence="3" id="KW-0472">Membrane</keyword>
<dbReference type="InterPro" id="IPR004570">
    <property type="entry name" value="Phosphatidylglycerol_P_synth"/>
</dbReference>